<keyword evidence="5 10" id="KW-0812">Transmembrane</keyword>
<evidence type="ECO:0000313" key="13">
    <source>
        <dbReference type="Proteomes" id="UP000216339"/>
    </source>
</evidence>
<sequence length="182" mass="19464">MTDAPARSFTSALDRLLGAALIALTVVMVVTVTWQVATRYLLNSPSSYTEELATYLLLWISLLGAAYALRQRAHLGIDVVTARLGLEGRRRARVASYAVIAAFALVVFVVGGGILVSVTFELGQRSAAFQVPVGYVYLVLPLSGLLMAYYAVVGAVETLRRTAPPDDASGASEPPETVRFVD</sequence>
<reference evidence="12 13" key="1">
    <citation type="submission" date="2016-11" db="EMBL/GenBank/DDBJ databases">
        <title>Study of marine rhodopsin-containing bacteria.</title>
        <authorList>
            <person name="Yoshizawa S."/>
            <person name="Kumagai Y."/>
            <person name="Kogure K."/>
        </authorList>
    </citation>
    <scope>NUCLEOTIDE SEQUENCE [LARGE SCALE GENOMIC DNA]</scope>
    <source>
        <strain evidence="12 13">SAORIC-28</strain>
    </source>
</reference>
<evidence type="ECO:0000256" key="7">
    <source>
        <dbReference type="ARBA" id="ARBA00023136"/>
    </source>
</evidence>
<dbReference type="Pfam" id="PF04290">
    <property type="entry name" value="DctQ"/>
    <property type="match status" value="1"/>
</dbReference>
<comment type="subcellular location">
    <subcellularLocation>
        <location evidence="1">Cell inner membrane</location>
        <topology evidence="1">Multi-pass membrane protein</topology>
    </subcellularLocation>
</comment>
<dbReference type="GO" id="GO:0015740">
    <property type="term" value="P:C4-dicarboxylate transport"/>
    <property type="evidence" value="ECO:0007669"/>
    <property type="project" value="TreeGrafter"/>
</dbReference>
<dbReference type="GO" id="GO:0005886">
    <property type="term" value="C:plasma membrane"/>
    <property type="evidence" value="ECO:0007669"/>
    <property type="project" value="UniProtKB-SubCell"/>
</dbReference>
<feature type="transmembrane region" description="Helical" evidence="10">
    <location>
        <begin position="135"/>
        <end position="156"/>
    </location>
</feature>
<feature type="region of interest" description="Disordered" evidence="9">
    <location>
        <begin position="163"/>
        <end position="182"/>
    </location>
</feature>
<comment type="caution">
    <text evidence="12">The sequence shown here is derived from an EMBL/GenBank/DDBJ whole genome shotgun (WGS) entry which is preliminary data.</text>
</comment>
<evidence type="ECO:0000256" key="6">
    <source>
        <dbReference type="ARBA" id="ARBA00022989"/>
    </source>
</evidence>
<feature type="domain" description="Tripartite ATP-independent periplasmic transporters DctQ component" evidence="11">
    <location>
        <begin position="28"/>
        <end position="160"/>
    </location>
</feature>
<evidence type="ECO:0000313" key="12">
    <source>
        <dbReference type="EMBL" id="PAP75888.1"/>
    </source>
</evidence>
<evidence type="ECO:0000259" key="11">
    <source>
        <dbReference type="Pfam" id="PF04290"/>
    </source>
</evidence>
<keyword evidence="2" id="KW-0813">Transport</keyword>
<evidence type="ECO:0000256" key="5">
    <source>
        <dbReference type="ARBA" id="ARBA00022692"/>
    </source>
</evidence>
<evidence type="ECO:0000256" key="2">
    <source>
        <dbReference type="ARBA" id="ARBA00022448"/>
    </source>
</evidence>
<evidence type="ECO:0000256" key="1">
    <source>
        <dbReference type="ARBA" id="ARBA00004429"/>
    </source>
</evidence>
<name>A0A271IY51_9BACT</name>
<evidence type="ECO:0000256" key="8">
    <source>
        <dbReference type="ARBA" id="ARBA00038436"/>
    </source>
</evidence>
<keyword evidence="7 10" id="KW-0472">Membrane</keyword>
<evidence type="ECO:0000256" key="4">
    <source>
        <dbReference type="ARBA" id="ARBA00022519"/>
    </source>
</evidence>
<gene>
    <name evidence="12" type="ORF">BSZ37_05260</name>
</gene>
<keyword evidence="3" id="KW-1003">Cell membrane</keyword>
<keyword evidence="13" id="KW-1185">Reference proteome</keyword>
<feature type="transmembrane region" description="Helical" evidence="10">
    <location>
        <begin position="12"/>
        <end position="32"/>
    </location>
</feature>
<dbReference type="Proteomes" id="UP000216339">
    <property type="component" value="Unassembled WGS sequence"/>
</dbReference>
<dbReference type="InterPro" id="IPR007387">
    <property type="entry name" value="TRAP_DctQ"/>
</dbReference>
<dbReference type="InterPro" id="IPR055348">
    <property type="entry name" value="DctQ"/>
</dbReference>
<feature type="transmembrane region" description="Helical" evidence="10">
    <location>
        <begin position="52"/>
        <end position="69"/>
    </location>
</feature>
<keyword evidence="6 10" id="KW-1133">Transmembrane helix</keyword>
<comment type="similarity">
    <text evidence="8">Belongs to the TRAP transporter small permease family.</text>
</comment>
<proteinExistence type="inferred from homology"/>
<feature type="transmembrane region" description="Helical" evidence="10">
    <location>
        <begin position="94"/>
        <end position="115"/>
    </location>
</feature>
<keyword evidence="4" id="KW-0997">Cell inner membrane</keyword>
<dbReference type="RefSeq" id="WP_095509532.1">
    <property type="nucleotide sequence ID" value="NZ_MQWD01000001.1"/>
</dbReference>
<organism evidence="12 13">
    <name type="scientific">Rubrivirga marina</name>
    <dbReference type="NCBI Taxonomy" id="1196024"/>
    <lineage>
        <taxon>Bacteria</taxon>
        <taxon>Pseudomonadati</taxon>
        <taxon>Rhodothermota</taxon>
        <taxon>Rhodothermia</taxon>
        <taxon>Rhodothermales</taxon>
        <taxon>Rubricoccaceae</taxon>
        <taxon>Rubrivirga</taxon>
    </lineage>
</organism>
<protein>
    <recommendedName>
        <fullName evidence="11">Tripartite ATP-independent periplasmic transporters DctQ component domain-containing protein</fullName>
    </recommendedName>
</protein>
<evidence type="ECO:0000256" key="9">
    <source>
        <dbReference type="SAM" id="MobiDB-lite"/>
    </source>
</evidence>
<dbReference type="AlphaFoldDB" id="A0A271IY51"/>
<accession>A0A271IY51</accession>
<evidence type="ECO:0000256" key="3">
    <source>
        <dbReference type="ARBA" id="ARBA00022475"/>
    </source>
</evidence>
<dbReference type="OrthoDB" id="9815614at2"/>
<dbReference type="EMBL" id="MQWD01000001">
    <property type="protein sequence ID" value="PAP75888.1"/>
    <property type="molecule type" value="Genomic_DNA"/>
</dbReference>
<evidence type="ECO:0000256" key="10">
    <source>
        <dbReference type="SAM" id="Phobius"/>
    </source>
</evidence>
<dbReference type="GO" id="GO:0022857">
    <property type="term" value="F:transmembrane transporter activity"/>
    <property type="evidence" value="ECO:0007669"/>
    <property type="project" value="TreeGrafter"/>
</dbReference>
<dbReference type="PANTHER" id="PTHR35011:SF2">
    <property type="entry name" value="2,3-DIKETO-L-GULONATE TRAP TRANSPORTER SMALL PERMEASE PROTEIN YIAM"/>
    <property type="match status" value="1"/>
</dbReference>
<dbReference type="PANTHER" id="PTHR35011">
    <property type="entry name" value="2,3-DIKETO-L-GULONATE TRAP TRANSPORTER SMALL PERMEASE PROTEIN YIAM"/>
    <property type="match status" value="1"/>
</dbReference>